<reference evidence="2" key="1">
    <citation type="submission" date="2021-04" db="EMBL/GenBank/DDBJ databases">
        <title>A novel Synergistetes isolate from a pyrite-forming mixed culture.</title>
        <authorList>
            <person name="Bunk B."/>
            <person name="Sproer C."/>
            <person name="Spring S."/>
            <person name="Pester M."/>
        </authorList>
    </citation>
    <scope>NUCLEOTIDE SEQUENCE [LARGE SCALE GENOMIC DNA]</scope>
    <source>
        <strain evidence="2">J.5.4.2-T.3.5.2</strain>
    </source>
</reference>
<dbReference type="Proteomes" id="UP000671879">
    <property type="component" value="Chromosome"/>
</dbReference>
<accession>A0A9Q7AK66</accession>
<dbReference type="RefSeq" id="WP_274374321.1">
    <property type="nucleotide sequence ID" value="NZ_CP072943.1"/>
</dbReference>
<proteinExistence type="predicted"/>
<evidence type="ECO:0000313" key="2">
    <source>
        <dbReference type="Proteomes" id="UP000671879"/>
    </source>
</evidence>
<evidence type="ECO:0008006" key="3">
    <source>
        <dbReference type="Google" id="ProtNLM"/>
    </source>
</evidence>
<organism evidence="1 2">
    <name type="scientific">Aminithiophilus ramosus</name>
    <dbReference type="NCBI Taxonomy" id="3029084"/>
    <lineage>
        <taxon>Bacteria</taxon>
        <taxon>Thermotogati</taxon>
        <taxon>Synergistota</taxon>
        <taxon>Synergistia</taxon>
        <taxon>Synergistales</taxon>
        <taxon>Aminithiophilaceae</taxon>
        <taxon>Aminithiophilus</taxon>
    </lineage>
</organism>
<protein>
    <recommendedName>
        <fullName evidence="3">PAS domain-containing protein</fullName>
    </recommendedName>
</protein>
<sequence length="86" mass="9978">MNHLPLGIAINSVDPSVDFQYMNDRFPEIYGTTRETLESGVDFFDAVYEDAASRRRIRDRVLQDCHGGDVERMVWENIPLFRAGRE</sequence>
<dbReference type="AlphaFoldDB" id="A0A9Q7AK66"/>
<gene>
    <name evidence="1" type="ORF">KAR29_03870</name>
</gene>
<evidence type="ECO:0000313" key="1">
    <source>
        <dbReference type="EMBL" id="QTX33050.1"/>
    </source>
</evidence>
<name>A0A9Q7AK66_9BACT</name>
<dbReference type="KEGG" id="aram:KAR29_03870"/>
<keyword evidence="2" id="KW-1185">Reference proteome</keyword>
<dbReference type="SUPFAM" id="SSF55785">
    <property type="entry name" value="PYP-like sensor domain (PAS domain)"/>
    <property type="match status" value="1"/>
</dbReference>
<dbReference type="EMBL" id="CP072943">
    <property type="protein sequence ID" value="QTX33050.1"/>
    <property type="molecule type" value="Genomic_DNA"/>
</dbReference>
<dbReference type="InterPro" id="IPR035965">
    <property type="entry name" value="PAS-like_dom_sf"/>
</dbReference>